<feature type="region of interest" description="Disordered" evidence="4">
    <location>
        <begin position="353"/>
        <end position="381"/>
    </location>
</feature>
<dbReference type="Pfam" id="PF08241">
    <property type="entry name" value="Methyltransf_11"/>
    <property type="match status" value="1"/>
</dbReference>
<evidence type="ECO:0000259" key="5">
    <source>
        <dbReference type="Pfam" id="PF08241"/>
    </source>
</evidence>
<accession>A0ABM1MVL7</accession>
<keyword evidence="2" id="KW-0808">Transferase</keyword>
<dbReference type="SUPFAM" id="SSF53335">
    <property type="entry name" value="S-adenosyl-L-methionine-dependent methyltransferases"/>
    <property type="match status" value="1"/>
</dbReference>
<feature type="compositionally biased region" description="Basic and acidic residues" evidence="4">
    <location>
        <begin position="534"/>
        <end position="550"/>
    </location>
</feature>
<protein>
    <submittedName>
        <fullName evidence="7">Uncharacterized protein LOC108564174</fullName>
    </submittedName>
</protein>
<dbReference type="InterPro" id="IPR013216">
    <property type="entry name" value="Methyltransf_11"/>
</dbReference>
<feature type="compositionally biased region" description="Low complexity" evidence="4">
    <location>
        <begin position="224"/>
        <end position="236"/>
    </location>
</feature>
<keyword evidence="1" id="KW-0489">Methyltransferase</keyword>
<dbReference type="Proteomes" id="UP000695000">
    <property type="component" value="Unplaced"/>
</dbReference>
<name>A0ABM1MVL7_NICVS</name>
<reference evidence="7" key="1">
    <citation type="submission" date="2025-08" db="UniProtKB">
        <authorList>
            <consortium name="RefSeq"/>
        </authorList>
    </citation>
    <scope>IDENTIFICATION</scope>
    <source>
        <tissue evidence="7">Whole Larva</tissue>
    </source>
</reference>
<dbReference type="InterPro" id="IPR029063">
    <property type="entry name" value="SAM-dependent_MTases_sf"/>
</dbReference>
<evidence type="ECO:0000256" key="3">
    <source>
        <dbReference type="SAM" id="Coils"/>
    </source>
</evidence>
<feature type="compositionally biased region" description="Polar residues" evidence="4">
    <location>
        <begin position="1098"/>
        <end position="1112"/>
    </location>
</feature>
<evidence type="ECO:0000256" key="1">
    <source>
        <dbReference type="ARBA" id="ARBA00022603"/>
    </source>
</evidence>
<dbReference type="PANTHER" id="PTHR13069:SF37">
    <property type="entry name" value="FIRE DANCER"/>
    <property type="match status" value="1"/>
</dbReference>
<feature type="compositionally biased region" description="Low complexity" evidence="4">
    <location>
        <begin position="588"/>
        <end position="600"/>
    </location>
</feature>
<dbReference type="CDD" id="cd02440">
    <property type="entry name" value="AdoMet_MTases"/>
    <property type="match status" value="1"/>
</dbReference>
<feature type="region of interest" description="Disordered" evidence="4">
    <location>
        <begin position="977"/>
        <end position="1060"/>
    </location>
</feature>
<feature type="compositionally biased region" description="Low complexity" evidence="4">
    <location>
        <begin position="772"/>
        <end position="787"/>
    </location>
</feature>
<feature type="compositionally biased region" description="Polar residues" evidence="4">
    <location>
        <begin position="1048"/>
        <end position="1060"/>
    </location>
</feature>
<evidence type="ECO:0000313" key="7">
    <source>
        <dbReference type="RefSeq" id="XP_017778617.1"/>
    </source>
</evidence>
<feature type="compositionally biased region" description="Polar residues" evidence="4">
    <location>
        <begin position="1017"/>
        <end position="1036"/>
    </location>
</feature>
<feature type="region of interest" description="Disordered" evidence="4">
    <location>
        <begin position="1087"/>
        <end position="1114"/>
    </location>
</feature>
<feature type="compositionally biased region" description="Basic and acidic residues" evidence="4">
    <location>
        <begin position="1037"/>
        <end position="1047"/>
    </location>
</feature>
<feature type="compositionally biased region" description="Polar residues" evidence="4">
    <location>
        <begin position="576"/>
        <end position="585"/>
    </location>
</feature>
<sequence>MSNEKLARSVALEQAYVHDVYEQFYDNPRSRPWPRVQEFIDGLEPGSIVCDVGCGNGKYLSSNTSLYSMGGDKCKKLTEVAREKDNEVMVLDNLALPFRDESMDAVLSIAVVHHFSTTERRVCALRELARVLRIGGRLIISVWAMEQNHRKFESQDVLVPWHRHHKLSSPSLELTSTTNTSEDDCHLPYHAYSQISDSDSNKSNRTKKRGKTRSRGRSIDPRVSNSPSSSSLSSPNETCYSFVRRAIQKLAGGRRAVHKPWFLDTWTNCTKDPPLPKQYDADGCECCDCESAHDLPIELRRVDDNELPQRRKTLPSSTLTNDLYNLKSKSMTNMSAVENNNIIRSNSSIPSIQESLESNQSSRTQSTKNLSKPKLVKQKKSICEDDADPILAEQKDLPPVLPDVRIETNRYARGSVLKQRSLNEELMSTERLQEKEKLRRNIHKQASLNEDLIFQRNYSFENLRDSLFSTSTAKRLQLIKTGFTNKIRNTNIDRVTGASLKNGFVRMFQNWKSSDMISPTIPEDESIVTTTKPPETERRHSKEDGSDSSKDSSLQSDTSVDSEDSFASVIFVPKSNPMSPTLSPGPTSPRVNSSVPNSPRIKQSSCPTSPRIKQMPLSIYPLTKQLSSPKPSNVSKFETLSPTEYKLGNQKKHTVQKIQSLAQKYAVVPIPKFKPTIQPAQTVIPEVTTTVTTNNNNNIIIASNRKSDDEKKLNKIKELLKSKPGFGMRVSSKHNYPIVRHSSINNGIAKPLPKLLSLELFNPETDDKDSDSSAVSSPDSADSVISVNSETKRKFTFPDIGEKDDKSMTLLQAAADVAKSLDNAVDRVIKSSPRAKRQDIKVFEVQSVMERQYTTETMPLLLNEEEETNWNDECHKHLTDFADKLSEKLLREIDQYQEKVKRKEAGISSSLEHIDDPYIHRLSEELQDLSKLSAEIQKQNEYLAQLSACDKQYGNCAKCNQVNCSCSKQKSRKNNNNNIKVPLIDVNESTDEAESNNLADKLSKNGASVDSGDSERGSTPNSTSLHFGHSIESNEGFSDKGSTDKDTNSVSRYSDGGSTASLASCPEWKTIKTKLSVDQPHSFDEKSELLGDKDKSNLIPSLSDTSQESLPSDNVGGEITYHRYYHVFREGELDQLIEKYVENLHIISSYYDHTSWCVVAEKVQVWTI</sequence>
<dbReference type="InterPro" id="IPR051422">
    <property type="entry name" value="AlkB_tRNA_MeTrf/Diox"/>
</dbReference>
<proteinExistence type="predicted"/>
<feature type="compositionally biased region" description="Basic and acidic residues" evidence="4">
    <location>
        <begin position="1087"/>
        <end position="1096"/>
    </location>
</feature>
<feature type="region of interest" description="Disordered" evidence="4">
    <location>
        <begin position="515"/>
        <end position="612"/>
    </location>
</feature>
<keyword evidence="3" id="KW-0175">Coiled coil</keyword>
<keyword evidence="6" id="KW-1185">Reference proteome</keyword>
<feature type="compositionally biased region" description="Polar residues" evidence="4">
    <location>
        <begin position="353"/>
        <end position="370"/>
    </location>
</feature>
<evidence type="ECO:0000256" key="4">
    <source>
        <dbReference type="SAM" id="MobiDB-lite"/>
    </source>
</evidence>
<organism evidence="6 7">
    <name type="scientific">Nicrophorus vespilloides</name>
    <name type="common">Boreal carrion beetle</name>
    <dbReference type="NCBI Taxonomy" id="110193"/>
    <lineage>
        <taxon>Eukaryota</taxon>
        <taxon>Metazoa</taxon>
        <taxon>Ecdysozoa</taxon>
        <taxon>Arthropoda</taxon>
        <taxon>Hexapoda</taxon>
        <taxon>Insecta</taxon>
        <taxon>Pterygota</taxon>
        <taxon>Neoptera</taxon>
        <taxon>Endopterygota</taxon>
        <taxon>Coleoptera</taxon>
        <taxon>Polyphaga</taxon>
        <taxon>Staphyliniformia</taxon>
        <taxon>Silphidae</taxon>
        <taxon>Nicrophorinae</taxon>
        <taxon>Nicrophorus</taxon>
    </lineage>
</organism>
<feature type="region of interest" description="Disordered" evidence="4">
    <location>
        <begin position="194"/>
        <end position="236"/>
    </location>
</feature>
<dbReference type="PANTHER" id="PTHR13069">
    <property type="entry name" value="ALKYLATED DNA REPAIR PROTEIN ALKB HOMOLOG 8"/>
    <property type="match status" value="1"/>
</dbReference>
<dbReference type="Gene3D" id="3.40.50.150">
    <property type="entry name" value="Vaccinia Virus protein VP39"/>
    <property type="match status" value="2"/>
</dbReference>
<dbReference type="RefSeq" id="XP_017778617.1">
    <property type="nucleotide sequence ID" value="XM_017923128.1"/>
</dbReference>
<feature type="region of interest" description="Disordered" evidence="4">
    <location>
        <begin position="763"/>
        <end position="787"/>
    </location>
</feature>
<feature type="coiled-coil region" evidence="3">
    <location>
        <begin position="886"/>
        <end position="939"/>
    </location>
</feature>
<feature type="domain" description="Methyltransferase type 11" evidence="5">
    <location>
        <begin position="51"/>
        <end position="140"/>
    </location>
</feature>
<gene>
    <name evidence="7" type="primary">LOC108564174</name>
</gene>
<dbReference type="GeneID" id="108564174"/>
<feature type="compositionally biased region" description="Basic residues" evidence="4">
    <location>
        <begin position="204"/>
        <end position="216"/>
    </location>
</feature>
<evidence type="ECO:0000313" key="6">
    <source>
        <dbReference type="Proteomes" id="UP000695000"/>
    </source>
</evidence>
<evidence type="ECO:0000256" key="2">
    <source>
        <dbReference type="ARBA" id="ARBA00022679"/>
    </source>
</evidence>